<dbReference type="Pfam" id="PF13023">
    <property type="entry name" value="HD_3"/>
    <property type="match status" value="1"/>
</dbReference>
<feature type="domain" description="HD" evidence="1">
    <location>
        <begin position="15"/>
        <end position="151"/>
    </location>
</feature>
<dbReference type="Pfam" id="PF07081">
    <property type="entry name" value="DUF1349"/>
    <property type="match status" value="1"/>
</dbReference>
<dbReference type="Gene3D" id="1.10.3210.10">
    <property type="entry name" value="Hypothetical protein af1432"/>
    <property type="match status" value="1"/>
</dbReference>
<protein>
    <recommendedName>
        <fullName evidence="1">HD domain-containing protein</fullName>
    </recommendedName>
</protein>
<dbReference type="PANTHER" id="PTHR35332">
    <property type="entry name" value="REGULATION OF ENOLASE PROTEIN 1"/>
    <property type="match status" value="1"/>
</dbReference>
<proteinExistence type="predicted"/>
<organism evidence="2">
    <name type="scientific">Chromera velia CCMP2878</name>
    <dbReference type="NCBI Taxonomy" id="1169474"/>
    <lineage>
        <taxon>Eukaryota</taxon>
        <taxon>Sar</taxon>
        <taxon>Alveolata</taxon>
        <taxon>Colpodellida</taxon>
        <taxon>Chromeraceae</taxon>
        <taxon>Chromera</taxon>
    </lineage>
</organism>
<name>A0A0G4GGY6_9ALVE</name>
<accession>A0A0G4GGY6</accession>
<dbReference type="InterPro" id="IPR013320">
    <property type="entry name" value="ConA-like_dom_sf"/>
</dbReference>
<dbReference type="SUPFAM" id="SSF49899">
    <property type="entry name" value="Concanavalin A-like lectins/glucanases"/>
    <property type="match status" value="1"/>
</dbReference>
<dbReference type="InterPro" id="IPR009784">
    <property type="entry name" value="DUF1349"/>
</dbReference>
<evidence type="ECO:0000259" key="1">
    <source>
        <dbReference type="Pfam" id="PF13023"/>
    </source>
</evidence>
<gene>
    <name evidence="2" type="ORF">Cvel_21863</name>
</gene>
<evidence type="ECO:0000313" key="2">
    <source>
        <dbReference type="EMBL" id="CEM28895.1"/>
    </source>
</evidence>
<dbReference type="PANTHER" id="PTHR35332:SF2">
    <property type="entry name" value="REGULATION OF ENOLASE PROTEIN 1"/>
    <property type="match status" value="1"/>
</dbReference>
<dbReference type="InterPro" id="IPR006674">
    <property type="entry name" value="HD_domain"/>
</dbReference>
<dbReference type="SUPFAM" id="SSF109604">
    <property type="entry name" value="HD-domain/PDEase-like"/>
    <property type="match status" value="1"/>
</dbReference>
<reference evidence="2" key="1">
    <citation type="submission" date="2014-11" db="EMBL/GenBank/DDBJ databases">
        <authorList>
            <person name="Otto D Thomas"/>
            <person name="Naeem Raeece"/>
        </authorList>
    </citation>
    <scope>NUCLEOTIDE SEQUENCE</scope>
</reference>
<dbReference type="VEuPathDB" id="CryptoDB:Cvel_21863"/>
<sequence length="440" mass="47974">MDERLGAILVFLQEAEKLKTVYRTADLSSATRKESSAEHSWHVAVCALLLSPELGLTDGDTFAVVLMLLVHDLIEVYAGDTAARGGVPLEVQKEKEMCAADRLFGFLPEDVRKRVRGLWEEFEKRETKCAKVARALDSLQVMIQNSVSGGTDFIACGSTLASETAFLEERGVGQFPPLMAIGKHILEESEKKGWLKPSAQTPSAEWKVDPQGDGMRSSCLSWLQDRIPAFHLFSETGLTIEAPPESDFWCNTFYDPLLLKTNAPALVTSVPVSQTFTLEVDFSLIPKRQFDQGGVLVWCNSSCWMKAGLEFCDGRTRLSVVTTNDNFSDWSSEPVCSSGAEGEGVSVSLRVSRLISLHCGSSLLIERKGGDGQWQMVRISPLRVPSDLKVVMAGVYAASPTKVTEGGAGVSDSKGEGGRTMVRFLRLSGLEAKLSHSADL</sequence>
<dbReference type="AlphaFoldDB" id="A0A0G4GGY6"/>
<dbReference type="EMBL" id="CDMZ01001202">
    <property type="protein sequence ID" value="CEM28895.1"/>
    <property type="molecule type" value="Genomic_DNA"/>
</dbReference>
<dbReference type="Gene3D" id="2.60.120.200">
    <property type="match status" value="1"/>
</dbReference>